<keyword evidence="9" id="KW-1185">Reference proteome</keyword>
<evidence type="ECO:0000256" key="2">
    <source>
        <dbReference type="ARBA" id="ARBA00005697"/>
    </source>
</evidence>
<dbReference type="GO" id="GO:0005345">
    <property type="term" value="F:purine nucleobase transmembrane transporter activity"/>
    <property type="evidence" value="ECO:0007669"/>
    <property type="project" value="TreeGrafter"/>
</dbReference>
<evidence type="ECO:0000256" key="7">
    <source>
        <dbReference type="SAM" id="Phobius"/>
    </source>
</evidence>
<proteinExistence type="inferred from homology"/>
<keyword evidence="4 7" id="KW-0812">Transmembrane</keyword>
<sequence length="428" mass="45348">MFIMLNKLFQIKEHESTWRKELMAGLTSFFTCSYIILVNPLILRDAGIPIEAGVISSIIISILGCLLMGLFANAPIILIPGMGINAFFSYTMVQSMGLSPQQGLAVIMVSGLVFSVIAFTSLSTKLISAVPSSLKHGITSGIGVYLTFIGLQKGELIRANPSTLVEVGNLASPVALATIIGLMVTLILFARNVKGSLLIGLLTTACLTIISGTNSALSSESISIATYKTIFLSGQFSFSTISFWIATFSITMIVLFENVGLLSGMLPDVSKFPKALKITAISTILSGIVGTSPTVASAESAAGIAEGGKTGIPALVTAILFLACIPLLPYVGYIPGNAVAPILILIGALMMRSLAEISFNDFTEWVPAFLMVVCIPLTSSIAEGIAFGFIFYPIMKLAVGKWKDVSVILYVCAVLFLCNLFALPLFTH</sequence>
<dbReference type="AlphaFoldDB" id="A0A850ESM5"/>
<comment type="caution">
    <text evidence="8">The sequence shown here is derived from an EMBL/GenBank/DDBJ whole genome shotgun (WGS) entry which is preliminary data.</text>
</comment>
<protein>
    <submittedName>
        <fullName evidence="8">NCS2 family permease</fullName>
    </submittedName>
</protein>
<reference evidence="8" key="1">
    <citation type="submission" date="2020-06" db="EMBL/GenBank/DDBJ databases">
        <title>Paenibacillus sp. nov., isolated from soil.</title>
        <authorList>
            <person name="Seo Y.L."/>
        </authorList>
    </citation>
    <scope>NUCLEOTIDE SEQUENCE [LARGE SCALE GENOMIC DNA]</scope>
    <source>
        <strain evidence="8">JW14</strain>
    </source>
</reference>
<feature type="transmembrane region" description="Helical" evidence="7">
    <location>
        <begin position="103"/>
        <end position="122"/>
    </location>
</feature>
<dbReference type="InterPro" id="IPR006043">
    <property type="entry name" value="NCS2"/>
</dbReference>
<keyword evidence="3" id="KW-0813">Transport</keyword>
<evidence type="ECO:0000313" key="9">
    <source>
        <dbReference type="Proteomes" id="UP000564806"/>
    </source>
</evidence>
<dbReference type="Pfam" id="PF00860">
    <property type="entry name" value="Xan_ur_permease"/>
    <property type="match status" value="1"/>
</dbReference>
<gene>
    <name evidence="8" type="ORF">HPT30_18320</name>
</gene>
<comment type="subcellular location">
    <subcellularLocation>
        <location evidence="1">Membrane</location>
        <topology evidence="1">Multi-pass membrane protein</topology>
    </subcellularLocation>
</comment>
<evidence type="ECO:0000256" key="1">
    <source>
        <dbReference type="ARBA" id="ARBA00004141"/>
    </source>
</evidence>
<feature type="transmembrane region" description="Helical" evidence="7">
    <location>
        <begin position="407"/>
        <end position="426"/>
    </location>
</feature>
<feature type="transmembrane region" description="Helical" evidence="7">
    <location>
        <begin position="367"/>
        <end position="395"/>
    </location>
</feature>
<keyword evidence="5 7" id="KW-1133">Transmembrane helix</keyword>
<feature type="transmembrane region" description="Helical" evidence="7">
    <location>
        <begin position="197"/>
        <end position="217"/>
    </location>
</feature>
<dbReference type="Proteomes" id="UP000564806">
    <property type="component" value="Unassembled WGS sequence"/>
</dbReference>
<evidence type="ECO:0000313" key="8">
    <source>
        <dbReference type="EMBL" id="NUU62304.1"/>
    </source>
</evidence>
<keyword evidence="6 7" id="KW-0472">Membrane</keyword>
<feature type="transmembrane region" description="Helical" evidence="7">
    <location>
        <begin position="241"/>
        <end position="266"/>
    </location>
</feature>
<organism evidence="8 9">
    <name type="scientific">Paenibacillus agri</name>
    <dbReference type="NCBI Taxonomy" id="2744309"/>
    <lineage>
        <taxon>Bacteria</taxon>
        <taxon>Bacillati</taxon>
        <taxon>Bacillota</taxon>
        <taxon>Bacilli</taxon>
        <taxon>Bacillales</taxon>
        <taxon>Paenibacillaceae</taxon>
        <taxon>Paenibacillus</taxon>
    </lineage>
</organism>
<feature type="transmembrane region" description="Helical" evidence="7">
    <location>
        <begin position="134"/>
        <end position="151"/>
    </location>
</feature>
<feature type="transmembrane region" description="Helical" evidence="7">
    <location>
        <begin position="338"/>
        <end position="355"/>
    </location>
</feature>
<evidence type="ECO:0000256" key="6">
    <source>
        <dbReference type="ARBA" id="ARBA00023136"/>
    </source>
</evidence>
<dbReference type="EMBL" id="JABWCS010000214">
    <property type="protein sequence ID" value="NUU62304.1"/>
    <property type="molecule type" value="Genomic_DNA"/>
</dbReference>
<feature type="transmembrane region" description="Helical" evidence="7">
    <location>
        <begin position="21"/>
        <end position="42"/>
    </location>
</feature>
<evidence type="ECO:0000256" key="4">
    <source>
        <dbReference type="ARBA" id="ARBA00022692"/>
    </source>
</evidence>
<evidence type="ECO:0000256" key="5">
    <source>
        <dbReference type="ARBA" id="ARBA00022989"/>
    </source>
</evidence>
<dbReference type="GO" id="GO:0005886">
    <property type="term" value="C:plasma membrane"/>
    <property type="evidence" value="ECO:0007669"/>
    <property type="project" value="TreeGrafter"/>
</dbReference>
<dbReference type="PANTHER" id="PTHR43337:SF2">
    <property type="entry name" value="XANTHINE_URACIL PERMEASE"/>
    <property type="match status" value="1"/>
</dbReference>
<feature type="transmembrane region" description="Helical" evidence="7">
    <location>
        <begin position="171"/>
        <end position="190"/>
    </location>
</feature>
<dbReference type="InterPro" id="IPR045018">
    <property type="entry name" value="Azg-like"/>
</dbReference>
<comment type="similarity">
    <text evidence="2">Belongs to the nucleobase:cation symporter-2 (NCS2) (TC 2.A.40) family. Azg-like subfamily.</text>
</comment>
<accession>A0A850ESM5</accession>
<evidence type="ECO:0000256" key="3">
    <source>
        <dbReference type="ARBA" id="ARBA00022448"/>
    </source>
</evidence>
<feature type="transmembrane region" description="Helical" evidence="7">
    <location>
        <begin position="310"/>
        <end position="331"/>
    </location>
</feature>
<feature type="transmembrane region" description="Helical" evidence="7">
    <location>
        <begin position="77"/>
        <end position="97"/>
    </location>
</feature>
<dbReference type="PANTHER" id="PTHR43337">
    <property type="entry name" value="XANTHINE/URACIL PERMEASE C887.17-RELATED"/>
    <property type="match status" value="1"/>
</dbReference>
<feature type="transmembrane region" description="Helical" evidence="7">
    <location>
        <begin position="278"/>
        <end position="298"/>
    </location>
</feature>
<feature type="transmembrane region" description="Helical" evidence="7">
    <location>
        <begin position="48"/>
        <end position="70"/>
    </location>
</feature>
<name>A0A850ESM5_9BACL</name>